<dbReference type="InterPro" id="IPR041183">
    <property type="entry name" value="Cyclophilin-like"/>
</dbReference>
<dbReference type="EMBL" id="CP002395">
    <property type="protein sequence ID" value="ADU13724.1"/>
    <property type="molecule type" value="Genomic_DNA"/>
</dbReference>
<organism evidence="2 3">
    <name type="scientific">Asticcacaulis excentricus (strain ATCC 15261 / DSM 4724 / KCTC 12464 / NCIMB 9791 / VKM B-1370 / CB 48)</name>
    <dbReference type="NCBI Taxonomy" id="573065"/>
    <lineage>
        <taxon>Bacteria</taxon>
        <taxon>Pseudomonadati</taxon>
        <taxon>Pseudomonadota</taxon>
        <taxon>Alphaproteobacteria</taxon>
        <taxon>Caulobacterales</taxon>
        <taxon>Caulobacteraceae</taxon>
        <taxon>Asticcacaulis</taxon>
    </lineage>
</organism>
<keyword evidence="3" id="KW-1185">Reference proteome</keyword>
<dbReference type="SUPFAM" id="SSF50891">
    <property type="entry name" value="Cyclophilin-like"/>
    <property type="match status" value="1"/>
</dbReference>
<evidence type="ECO:0000259" key="1">
    <source>
        <dbReference type="Pfam" id="PF18050"/>
    </source>
</evidence>
<name>E8RLI0_ASTEC</name>
<gene>
    <name evidence="2" type="ordered locus">Astex_2062</name>
</gene>
<dbReference type="Proteomes" id="UP000001492">
    <property type="component" value="Chromosome 1"/>
</dbReference>
<sequence>MKRKEDIKRRTLLTALAGATSFASSSLATDRRRPDKIVFAFNGQMISVTLIDNPTSRALMKLLPLSLTIEDYAHNEKIIRLPQRLPTTGNVPFAQEAPGDLCYFAPWGNLAFFYAAYEYSSGLTRIGKIDGNIAPLLNKGTYKLTIR</sequence>
<evidence type="ECO:0000313" key="3">
    <source>
        <dbReference type="Proteomes" id="UP000001492"/>
    </source>
</evidence>
<proteinExistence type="predicted"/>
<feature type="domain" description="Cyclophilin-like" evidence="1">
    <location>
        <begin position="40"/>
        <end position="146"/>
    </location>
</feature>
<accession>E8RLI0</accession>
<dbReference type="KEGG" id="aex:Astex_2062"/>
<dbReference type="InterPro" id="IPR029000">
    <property type="entry name" value="Cyclophilin-like_dom_sf"/>
</dbReference>
<dbReference type="STRING" id="573065.Astex_2062"/>
<dbReference type="eggNOG" id="COG4925">
    <property type="taxonomic scope" value="Bacteria"/>
</dbReference>
<evidence type="ECO:0000313" key="2">
    <source>
        <dbReference type="EMBL" id="ADU13724.1"/>
    </source>
</evidence>
<reference evidence="3" key="1">
    <citation type="submission" date="2010-12" db="EMBL/GenBank/DDBJ databases">
        <title>Complete sequence of chromosome 1 of Asticcacaulis excentricus CB 48.</title>
        <authorList>
            <consortium name="US DOE Joint Genome Institute"/>
            <person name="Lucas S."/>
            <person name="Copeland A."/>
            <person name="Lapidus A."/>
            <person name="Cheng J.-F."/>
            <person name="Bruce D."/>
            <person name="Goodwin L."/>
            <person name="Pitluck S."/>
            <person name="Teshima H."/>
            <person name="Davenport K."/>
            <person name="Detter J.C."/>
            <person name="Han C."/>
            <person name="Tapia R."/>
            <person name="Land M."/>
            <person name="Hauser L."/>
            <person name="Jeffries C."/>
            <person name="Kyrpides N."/>
            <person name="Ivanova N."/>
            <person name="Ovchinnikova G."/>
            <person name="Brun Y.V."/>
            <person name="Woyke T."/>
        </authorList>
    </citation>
    <scope>NUCLEOTIDE SEQUENCE [LARGE SCALE GENOMIC DNA]</scope>
    <source>
        <strain evidence="3">ATCC 15261 / DSM 4724 / KCTC 12464 / NCIMB 9791 / VKM B-1370 / CB 48</strain>
    </source>
</reference>
<protein>
    <recommendedName>
        <fullName evidence="1">Cyclophilin-like domain-containing protein</fullName>
    </recommendedName>
</protein>
<dbReference type="AlphaFoldDB" id="E8RLI0"/>
<dbReference type="Gene3D" id="2.40.100.20">
    <property type="match status" value="1"/>
</dbReference>
<dbReference type="RefSeq" id="WP_013479552.1">
    <property type="nucleotide sequence ID" value="NC_014816.1"/>
</dbReference>
<dbReference type="HOGENOM" id="CLU_099043_1_1_5"/>
<dbReference type="Pfam" id="PF18050">
    <property type="entry name" value="Cyclophil_like2"/>
    <property type="match status" value="1"/>
</dbReference>